<proteinExistence type="inferred from homology"/>
<keyword evidence="5" id="KW-0444">Lipid biosynthesis</keyword>
<evidence type="ECO:0000313" key="26">
    <source>
        <dbReference type="EMBL" id="EEC11499.1"/>
    </source>
</evidence>
<evidence type="ECO:0000256" key="21">
    <source>
        <dbReference type="ARBA" id="ARBA00077835"/>
    </source>
</evidence>
<dbReference type="STRING" id="6945.B7PY27"/>
<dbReference type="EnsemblMetazoa" id="ISCW009059-RA">
    <property type="protein sequence ID" value="ISCW009059-PA"/>
    <property type="gene ID" value="ISCW009059"/>
</dbReference>
<evidence type="ECO:0000256" key="16">
    <source>
        <dbReference type="ARBA" id="ARBA00050435"/>
    </source>
</evidence>
<evidence type="ECO:0000256" key="19">
    <source>
        <dbReference type="ARBA" id="ARBA00066822"/>
    </source>
</evidence>
<evidence type="ECO:0000256" key="5">
    <source>
        <dbReference type="ARBA" id="ARBA00022516"/>
    </source>
</evidence>
<dbReference type="SUPFAM" id="SSF51735">
    <property type="entry name" value="NAD(P)-binding Rossmann-fold domains"/>
    <property type="match status" value="2"/>
</dbReference>
<reference evidence="27" key="2">
    <citation type="submission" date="2020-05" db="UniProtKB">
        <authorList>
            <consortium name="EnsemblMetazoa"/>
        </authorList>
    </citation>
    <scope>IDENTIFICATION</scope>
    <source>
        <strain evidence="27">wikel</strain>
    </source>
</reference>
<dbReference type="GO" id="GO:0047035">
    <property type="term" value="F:testosterone dehydrogenase (NAD+) activity"/>
    <property type="evidence" value="ECO:0007669"/>
    <property type="project" value="UniProtKB-EC"/>
</dbReference>
<keyword evidence="12" id="KW-0275">Fatty acid biosynthesis</keyword>
<keyword evidence="6" id="KW-0597">Phosphoprotein</keyword>
<dbReference type="FunFam" id="3.40.50.720:FF:000231">
    <property type="entry name" value="Estradiol 17-beta-dehydrogenase 8"/>
    <property type="match status" value="1"/>
</dbReference>
<dbReference type="EC" id="1.1.1.n12" evidence="4"/>
<dbReference type="GO" id="GO:0006633">
    <property type="term" value="P:fatty acid biosynthetic process"/>
    <property type="evidence" value="ECO:0007669"/>
    <property type="project" value="UniProtKB-KW"/>
</dbReference>
<evidence type="ECO:0000256" key="8">
    <source>
        <dbReference type="ARBA" id="ARBA00023002"/>
    </source>
</evidence>
<dbReference type="Gene3D" id="3.40.50.720">
    <property type="entry name" value="NAD(P)-binding Rossmann-like Domain"/>
    <property type="match status" value="2"/>
</dbReference>
<dbReference type="InParanoid" id="B7PY27"/>
<dbReference type="HOGENOM" id="CLU_010194_1_1_1"/>
<evidence type="ECO:0000256" key="25">
    <source>
        <dbReference type="ARBA" id="ARBA00083258"/>
    </source>
</evidence>
<dbReference type="FunCoup" id="B7PY27">
    <property type="interactions" value="562"/>
</dbReference>
<dbReference type="PANTHER" id="PTHR24321:SF8">
    <property type="entry name" value="ESTRADIOL 17-BETA-DEHYDROGENASE 8-RELATED"/>
    <property type="match status" value="1"/>
</dbReference>
<keyword evidence="7" id="KW-0276">Fatty acid metabolism</keyword>
<dbReference type="EMBL" id="ABJB010277406">
    <property type="status" value="NOT_ANNOTATED_CDS"/>
    <property type="molecule type" value="Genomic_DNA"/>
</dbReference>
<dbReference type="GO" id="GO:0008210">
    <property type="term" value="P:estrogen metabolic process"/>
    <property type="evidence" value="ECO:0007669"/>
    <property type="project" value="UniProtKB-ARBA"/>
</dbReference>
<dbReference type="Pfam" id="PF13561">
    <property type="entry name" value="adh_short_C2"/>
    <property type="match status" value="2"/>
</dbReference>
<evidence type="ECO:0000256" key="20">
    <source>
        <dbReference type="ARBA" id="ARBA00070911"/>
    </source>
</evidence>
<evidence type="ECO:0000256" key="9">
    <source>
        <dbReference type="ARBA" id="ARBA00023027"/>
    </source>
</evidence>
<keyword evidence="11" id="KW-0496">Mitochondrion</keyword>
<evidence type="ECO:0000313" key="27">
    <source>
        <dbReference type="EnsemblMetazoa" id="ISCW009059-PA"/>
    </source>
</evidence>
<dbReference type="PROSITE" id="PS00061">
    <property type="entry name" value="ADH_SHORT"/>
    <property type="match status" value="2"/>
</dbReference>
<evidence type="ECO:0000256" key="24">
    <source>
        <dbReference type="ARBA" id="ARBA00083097"/>
    </source>
</evidence>
<name>B7PY27_IXOSC</name>
<evidence type="ECO:0000256" key="1">
    <source>
        <dbReference type="ARBA" id="ARBA00004305"/>
    </source>
</evidence>
<keyword evidence="9" id="KW-0520">NAD</keyword>
<keyword evidence="8 26" id="KW-0560">Oxidoreductase</keyword>
<evidence type="ECO:0000256" key="10">
    <source>
        <dbReference type="ARBA" id="ARBA00023098"/>
    </source>
</evidence>
<evidence type="ECO:0000256" key="11">
    <source>
        <dbReference type="ARBA" id="ARBA00023128"/>
    </source>
</evidence>
<evidence type="ECO:0000256" key="2">
    <source>
        <dbReference type="ARBA" id="ARBA00005189"/>
    </source>
</evidence>
<evidence type="ECO:0000256" key="15">
    <source>
        <dbReference type="ARBA" id="ARBA00050232"/>
    </source>
</evidence>
<dbReference type="Proteomes" id="UP000001555">
    <property type="component" value="Unassembled WGS sequence"/>
</dbReference>
<evidence type="ECO:0000256" key="3">
    <source>
        <dbReference type="ARBA" id="ARBA00006484"/>
    </source>
</evidence>
<organism>
    <name type="scientific">Ixodes scapularis</name>
    <name type="common">Black-legged tick</name>
    <name type="synonym">Deer tick</name>
    <dbReference type="NCBI Taxonomy" id="6945"/>
    <lineage>
        <taxon>Eukaryota</taxon>
        <taxon>Metazoa</taxon>
        <taxon>Ecdysozoa</taxon>
        <taxon>Arthropoda</taxon>
        <taxon>Chelicerata</taxon>
        <taxon>Arachnida</taxon>
        <taxon>Acari</taxon>
        <taxon>Parasitiformes</taxon>
        <taxon>Ixodida</taxon>
        <taxon>Ixodoidea</taxon>
        <taxon>Ixodidae</taxon>
        <taxon>Ixodinae</taxon>
        <taxon>Ixodes</taxon>
    </lineage>
</organism>
<dbReference type="GO" id="GO:0005759">
    <property type="term" value="C:mitochondrial matrix"/>
    <property type="evidence" value="ECO:0007669"/>
    <property type="project" value="UniProtKB-SubCell"/>
</dbReference>
<evidence type="ECO:0000313" key="28">
    <source>
        <dbReference type="Proteomes" id="UP000001555"/>
    </source>
</evidence>
<comment type="similarity">
    <text evidence="3">Belongs to the short-chain dehydrogenases/reductases (SDR) family.</text>
</comment>
<evidence type="ECO:0000256" key="23">
    <source>
        <dbReference type="ARBA" id="ARBA00081936"/>
    </source>
</evidence>
<comment type="subunit">
    <text evidence="18">Heterotetramer with CBR4; contains two molecules of HSD17B8 and CBR4.</text>
</comment>
<evidence type="ECO:0000256" key="6">
    <source>
        <dbReference type="ARBA" id="ARBA00022553"/>
    </source>
</evidence>
<comment type="catalytic activity">
    <reaction evidence="14">
        <text>17beta-estradiol + NAD(+) = estrone + NADH + H(+)</text>
        <dbReference type="Rhea" id="RHEA:24612"/>
        <dbReference type="ChEBI" id="CHEBI:15378"/>
        <dbReference type="ChEBI" id="CHEBI:16469"/>
        <dbReference type="ChEBI" id="CHEBI:17263"/>
        <dbReference type="ChEBI" id="CHEBI:57540"/>
        <dbReference type="ChEBI" id="CHEBI:57945"/>
        <dbReference type="EC" id="1.1.1.62"/>
    </reaction>
    <physiologicalReaction direction="left-to-right" evidence="14">
        <dbReference type="Rhea" id="RHEA:24613"/>
    </physiologicalReaction>
    <physiologicalReaction direction="right-to-left" evidence="14">
        <dbReference type="Rhea" id="RHEA:24614"/>
    </physiologicalReaction>
</comment>
<dbReference type="VEuPathDB" id="VectorBase:ISCI009059"/>
<dbReference type="EC" id="1.1.1.239" evidence="19"/>
<dbReference type="GO" id="GO:0004303">
    <property type="term" value="F:estradiol 17-beta-dehydrogenase [NAD(P)+] activity"/>
    <property type="evidence" value="ECO:0007669"/>
    <property type="project" value="UniProtKB-EC"/>
</dbReference>
<gene>
    <name evidence="26" type="ORF">IscW_ISCW009059</name>
</gene>
<dbReference type="VEuPathDB" id="VectorBase:ISCW009059"/>
<evidence type="ECO:0000256" key="4">
    <source>
        <dbReference type="ARBA" id="ARBA00012456"/>
    </source>
</evidence>
<comment type="subcellular location">
    <subcellularLocation>
        <location evidence="1">Mitochondrion matrix</location>
    </subcellularLocation>
</comment>
<comment type="pathway">
    <text evidence="2">Lipid metabolism.</text>
</comment>
<dbReference type="PRINTS" id="PR00081">
    <property type="entry name" value="GDHRDH"/>
</dbReference>
<dbReference type="EMBL" id="ABJB011121588">
    <property type="status" value="NOT_ANNOTATED_CDS"/>
    <property type="molecule type" value="Genomic_DNA"/>
</dbReference>
<dbReference type="EMBL" id="DS817588">
    <property type="protein sequence ID" value="EEC11499.1"/>
    <property type="molecule type" value="Genomic_DNA"/>
</dbReference>
<comment type="catalytic activity">
    <reaction evidence="15">
        <text>testosterone + NAD(+) = androst-4-ene-3,17-dione + NADH + H(+)</text>
        <dbReference type="Rhea" id="RHEA:14929"/>
        <dbReference type="ChEBI" id="CHEBI:15378"/>
        <dbReference type="ChEBI" id="CHEBI:16422"/>
        <dbReference type="ChEBI" id="CHEBI:17347"/>
        <dbReference type="ChEBI" id="CHEBI:57540"/>
        <dbReference type="ChEBI" id="CHEBI:57945"/>
        <dbReference type="EC" id="1.1.1.239"/>
    </reaction>
    <physiologicalReaction direction="left-to-right" evidence="15">
        <dbReference type="Rhea" id="RHEA:14930"/>
    </physiologicalReaction>
</comment>
<keyword evidence="10" id="KW-0443">Lipid metabolism</keyword>
<dbReference type="InterPro" id="IPR002347">
    <property type="entry name" value="SDR_fam"/>
</dbReference>
<dbReference type="AlphaFoldDB" id="B7PY27"/>
<evidence type="ECO:0000256" key="14">
    <source>
        <dbReference type="ARBA" id="ARBA00049069"/>
    </source>
</evidence>
<dbReference type="PRINTS" id="PR00080">
    <property type="entry name" value="SDRFAMILY"/>
</dbReference>
<comment type="catalytic activity">
    <reaction evidence="16">
        <text>17beta-hydroxy-5alpha-androstan-3-one + NAD(+) = 5alpha-androstan-3,17-dione + NADH + H(+)</text>
        <dbReference type="Rhea" id="RHEA:41992"/>
        <dbReference type="ChEBI" id="CHEBI:15378"/>
        <dbReference type="ChEBI" id="CHEBI:15994"/>
        <dbReference type="ChEBI" id="CHEBI:16330"/>
        <dbReference type="ChEBI" id="CHEBI:57540"/>
        <dbReference type="ChEBI" id="CHEBI:57945"/>
    </reaction>
    <physiologicalReaction direction="left-to-right" evidence="16">
        <dbReference type="Rhea" id="RHEA:41993"/>
    </physiologicalReaction>
</comment>
<comment type="pathway">
    <text evidence="13">Steroid biosynthesis; estrogen biosynthesis.</text>
</comment>
<comment type="catalytic activity">
    <reaction evidence="17">
        <text>a (3R)-3-hydroxyacyl-CoA + NAD(+) = a 3-oxoacyl-CoA + NADH + H(+)</text>
        <dbReference type="Rhea" id="RHEA:32711"/>
        <dbReference type="ChEBI" id="CHEBI:15378"/>
        <dbReference type="ChEBI" id="CHEBI:57319"/>
        <dbReference type="ChEBI" id="CHEBI:57540"/>
        <dbReference type="ChEBI" id="CHEBI:57945"/>
        <dbReference type="ChEBI" id="CHEBI:90726"/>
        <dbReference type="EC" id="1.1.1.n12"/>
    </reaction>
    <physiologicalReaction direction="left-to-right" evidence="17">
        <dbReference type="Rhea" id="RHEA:32712"/>
    </physiologicalReaction>
</comment>
<dbReference type="InterPro" id="IPR020904">
    <property type="entry name" value="Sc_DH/Rdtase_CS"/>
</dbReference>
<accession>B7PY27</accession>
<evidence type="ECO:0000256" key="7">
    <source>
        <dbReference type="ARBA" id="ARBA00022832"/>
    </source>
</evidence>
<evidence type="ECO:0000256" key="12">
    <source>
        <dbReference type="ARBA" id="ARBA00023160"/>
    </source>
</evidence>
<dbReference type="PaxDb" id="6945-B7PY27"/>
<sequence length="386" mass="40344">MLFQGTFLMTQAAVRDMLSGGVTEGVVVNIASLAAKTGSRGLCSYVASKAGIVGLTKTVALDLADKGIRCNVVLPGFTDTPVTRFLTEQEKQGILAQIPLARSALPREVAEVVAFLCSPESSYMTGAAVDGCSLRERLAVVTGGGGNVGKAICDVLAERGAHVIVADIDLAKAEAVLTTLPAVRDGQRHVAMQVDIADSTSVQNLFSSLKQVHGSPVSVLVNCAAIFGSGTSILDTSEESFNRVVDVNLKGTFLMTQAAARDMLAGEVTQGVVVNISSLVAKTGFKGRYGYVASKAGIVGLTKTVALDLADKGIRCNAVLPGMIHSPVPRVSEFFTKERRQKMLSWLPLGRFAQPREVADVVAFLCSPESSYMTGTAIEVAGGSSS</sequence>
<evidence type="ECO:0000256" key="17">
    <source>
        <dbReference type="ARBA" id="ARBA00052680"/>
    </source>
</evidence>
<dbReference type="EMBL" id="ABJB010230736">
    <property type="status" value="NOT_ANNOTATED_CDS"/>
    <property type="molecule type" value="Genomic_DNA"/>
</dbReference>
<dbReference type="PANTHER" id="PTHR24321">
    <property type="entry name" value="DEHYDROGENASES, SHORT CHAIN"/>
    <property type="match status" value="1"/>
</dbReference>
<dbReference type="EMBL" id="ABJB010187969">
    <property type="status" value="NOT_ANNOTATED_CDS"/>
    <property type="molecule type" value="Genomic_DNA"/>
</dbReference>
<reference evidence="26 28" key="1">
    <citation type="submission" date="2008-03" db="EMBL/GenBank/DDBJ databases">
        <title>Annotation of Ixodes scapularis.</title>
        <authorList>
            <consortium name="Ixodes scapularis Genome Project Consortium"/>
            <person name="Caler E."/>
            <person name="Hannick L.I."/>
            <person name="Bidwell S."/>
            <person name="Joardar V."/>
            <person name="Thiagarajan M."/>
            <person name="Amedeo P."/>
            <person name="Galinsky K.J."/>
            <person name="Schobel S."/>
            <person name="Inman J."/>
            <person name="Hostetler J."/>
            <person name="Miller J."/>
            <person name="Hammond M."/>
            <person name="Megy K."/>
            <person name="Lawson D."/>
            <person name="Kodira C."/>
            <person name="Sutton G."/>
            <person name="Meyer J."/>
            <person name="Hill C.A."/>
            <person name="Birren B."/>
            <person name="Nene V."/>
            <person name="Collins F."/>
            <person name="Alarcon-Chaidez F."/>
            <person name="Wikel S."/>
            <person name="Strausberg R."/>
        </authorList>
    </citation>
    <scope>NUCLEOTIDE SEQUENCE [LARGE SCALE GENOMIC DNA]</scope>
    <source>
        <strain evidence="28">Wikel</strain>
        <strain evidence="26">Wikel colony</strain>
    </source>
</reference>
<dbReference type="OrthoDB" id="8123394at2759"/>
<dbReference type="InterPro" id="IPR036291">
    <property type="entry name" value="NAD(P)-bd_dom_sf"/>
</dbReference>
<keyword evidence="28" id="KW-1185">Reference proteome</keyword>
<dbReference type="VEuPathDB" id="VectorBase:ISCP_003909"/>
<protein>
    <recommendedName>
        <fullName evidence="20">(3R)-3-hydroxyacyl-CoA dehydrogenase</fullName>
        <ecNumber evidence="19">1.1.1.239</ecNumber>
        <ecNumber evidence="4">1.1.1.n12</ecNumber>
    </recommendedName>
    <alternativeName>
        <fullName evidence="22">17-beta-hydroxysteroid dehydrogenase 8</fullName>
    </alternativeName>
    <alternativeName>
        <fullName evidence="21">3-ketoacyl-[acyl-carrier-protein] reductase alpha subunit</fullName>
    </alternativeName>
    <alternativeName>
        <fullName evidence="24">3-oxoacyl-[acyl-carrier-protein] reductase</fullName>
    </alternativeName>
    <alternativeName>
        <fullName evidence="25">Estradiol 17-beta-dehydrogenase 8</fullName>
    </alternativeName>
    <alternativeName>
        <fullName evidence="23">Testosterone 17-beta-dehydrogenase 8</fullName>
    </alternativeName>
</protein>
<evidence type="ECO:0000256" key="22">
    <source>
        <dbReference type="ARBA" id="ARBA00081419"/>
    </source>
</evidence>
<evidence type="ECO:0000256" key="18">
    <source>
        <dbReference type="ARBA" id="ARBA00065174"/>
    </source>
</evidence>
<dbReference type="VEuPathDB" id="VectorBase:ISCP_002071"/>
<evidence type="ECO:0000256" key="13">
    <source>
        <dbReference type="ARBA" id="ARBA00037929"/>
    </source>
</evidence>